<dbReference type="PANTHER" id="PTHR34605">
    <property type="entry name" value="PHAGE_INTEGRASE DOMAIN-CONTAINING PROTEIN"/>
    <property type="match status" value="1"/>
</dbReference>
<keyword evidence="5" id="KW-1185">Reference proteome</keyword>
<dbReference type="PROSITE" id="PS51898">
    <property type="entry name" value="TYR_RECOMBINASE"/>
    <property type="match status" value="1"/>
</dbReference>
<feature type="domain" description="Tyr recombinase" evidence="3">
    <location>
        <begin position="168"/>
        <end position="361"/>
    </location>
</feature>
<dbReference type="Proteomes" id="UP000199515">
    <property type="component" value="Unassembled WGS sequence"/>
</dbReference>
<dbReference type="SUPFAM" id="SSF47823">
    <property type="entry name" value="lambda integrase-like, N-terminal domain"/>
    <property type="match status" value="1"/>
</dbReference>
<evidence type="ECO:0000256" key="1">
    <source>
        <dbReference type="ARBA" id="ARBA00023125"/>
    </source>
</evidence>
<dbReference type="InterPro" id="IPR011010">
    <property type="entry name" value="DNA_brk_join_enz"/>
</dbReference>
<sequence length="363" mass="40234">MARQSERQVERQRERDADVALLPRFAELTPQERLERLDEAATQYVETQRPENTLKAYAQDWKIWQDYTADLGIPLLSGTAGALTGFVVWLEQGRVLRPSERETVAGEPGTWRAAPAAPSTIERRLTGAIAGLRDHRVHVEPEASRAAWQALKGYRRRLAQAGTELGRGKATMVTLADLRAMSLACPDTLAGRRDRAMLLIGFPIAARCSDLTNLLVTDVKQIDDRGLEVTVRHGKSTGEMAIPRRDNLATDPVRAWRAWREAAGISEGAAFRRIDRHGNLSEHGLTTTGTNQILTRAGERANLPYAVTGHSLRSGFATEARRAGADDVAIADQGRWVRGSRALYEYIRRVDRWDDNAAGALDL</sequence>
<keyword evidence="2" id="KW-0233">DNA recombination</keyword>
<dbReference type="Pfam" id="PF00589">
    <property type="entry name" value="Phage_integrase"/>
    <property type="match status" value="1"/>
</dbReference>
<keyword evidence="1" id="KW-0238">DNA-binding</keyword>
<dbReference type="AlphaFoldDB" id="A0A1H2V8T8"/>
<proteinExistence type="predicted"/>
<dbReference type="InterPro" id="IPR002104">
    <property type="entry name" value="Integrase_catalytic"/>
</dbReference>
<dbReference type="InterPro" id="IPR013762">
    <property type="entry name" value="Integrase-like_cat_sf"/>
</dbReference>
<name>A0A1H2V8T8_9PSEU</name>
<evidence type="ECO:0000256" key="2">
    <source>
        <dbReference type="ARBA" id="ARBA00023172"/>
    </source>
</evidence>
<dbReference type="InterPro" id="IPR010998">
    <property type="entry name" value="Integrase_recombinase_N"/>
</dbReference>
<dbReference type="PANTHER" id="PTHR34605:SF3">
    <property type="entry name" value="P CELL-TYPE AGGLUTINATION PROTEIN MAP4-LIKE-RELATED"/>
    <property type="match status" value="1"/>
</dbReference>
<evidence type="ECO:0000259" key="3">
    <source>
        <dbReference type="PROSITE" id="PS51898"/>
    </source>
</evidence>
<gene>
    <name evidence="4" type="ORF">SAMN05421504_1011149</name>
</gene>
<dbReference type="InterPro" id="IPR052925">
    <property type="entry name" value="Phage_Integrase-like_Recomb"/>
</dbReference>
<dbReference type="GO" id="GO:0006310">
    <property type="term" value="P:DNA recombination"/>
    <property type="evidence" value="ECO:0007669"/>
    <property type="project" value="UniProtKB-KW"/>
</dbReference>
<dbReference type="EMBL" id="FNON01000001">
    <property type="protein sequence ID" value="SDW64788.1"/>
    <property type="molecule type" value="Genomic_DNA"/>
</dbReference>
<accession>A0A1H2V8T8</accession>
<dbReference type="RefSeq" id="WP_245757165.1">
    <property type="nucleotide sequence ID" value="NZ_FNON01000001.1"/>
</dbReference>
<reference evidence="4 5" key="1">
    <citation type="submission" date="2016-10" db="EMBL/GenBank/DDBJ databases">
        <authorList>
            <person name="de Groot N.N."/>
        </authorList>
    </citation>
    <scope>NUCLEOTIDE SEQUENCE [LARGE SCALE GENOMIC DNA]</scope>
    <source>
        <strain evidence="4 5">CPCC 202699</strain>
    </source>
</reference>
<dbReference type="Gene3D" id="1.10.443.10">
    <property type="entry name" value="Intergrase catalytic core"/>
    <property type="match status" value="1"/>
</dbReference>
<evidence type="ECO:0000313" key="4">
    <source>
        <dbReference type="EMBL" id="SDW64788.1"/>
    </source>
</evidence>
<dbReference type="GO" id="GO:0015074">
    <property type="term" value="P:DNA integration"/>
    <property type="evidence" value="ECO:0007669"/>
    <property type="project" value="InterPro"/>
</dbReference>
<dbReference type="STRING" id="589385.SAMN05421504_1011149"/>
<dbReference type="SUPFAM" id="SSF56349">
    <property type="entry name" value="DNA breaking-rejoining enzymes"/>
    <property type="match status" value="1"/>
</dbReference>
<organism evidence="4 5">
    <name type="scientific">Amycolatopsis xylanica</name>
    <dbReference type="NCBI Taxonomy" id="589385"/>
    <lineage>
        <taxon>Bacteria</taxon>
        <taxon>Bacillati</taxon>
        <taxon>Actinomycetota</taxon>
        <taxon>Actinomycetes</taxon>
        <taxon>Pseudonocardiales</taxon>
        <taxon>Pseudonocardiaceae</taxon>
        <taxon>Amycolatopsis</taxon>
    </lineage>
</organism>
<dbReference type="GO" id="GO:0003677">
    <property type="term" value="F:DNA binding"/>
    <property type="evidence" value="ECO:0007669"/>
    <property type="project" value="UniProtKB-KW"/>
</dbReference>
<dbReference type="Gene3D" id="1.10.150.130">
    <property type="match status" value="1"/>
</dbReference>
<dbReference type="CDD" id="cd00799">
    <property type="entry name" value="INT_Cre_C"/>
    <property type="match status" value="1"/>
</dbReference>
<evidence type="ECO:0000313" key="5">
    <source>
        <dbReference type="Proteomes" id="UP000199515"/>
    </source>
</evidence>
<protein>
    <submittedName>
        <fullName evidence="4">Phage integrase family protein</fullName>
    </submittedName>
</protein>